<dbReference type="GO" id="GO:0046983">
    <property type="term" value="F:protein dimerization activity"/>
    <property type="evidence" value="ECO:0007669"/>
    <property type="project" value="InterPro"/>
</dbReference>
<comment type="similarity">
    <text evidence="4">Belongs to the metallo-beta-lactamase superfamily. Type III sulfatase family.</text>
</comment>
<reference evidence="8 9" key="1">
    <citation type="submission" date="2015-05" db="EMBL/GenBank/DDBJ databases">
        <title>Draft genome sequence of Microvirga vignae strain BR3299, a novel nitrogen fixing bacteria isolated from Brazil semi-aired region.</title>
        <authorList>
            <person name="Zilli J.E."/>
            <person name="Passos S.R."/>
            <person name="Leite J."/>
            <person name="Baldani J.I."/>
            <person name="Xavier G.R."/>
            <person name="Rumjaneck N.G."/>
            <person name="Simoes-Araujo J.L."/>
        </authorList>
    </citation>
    <scope>NUCLEOTIDE SEQUENCE [LARGE SCALE GENOMIC DNA]</scope>
    <source>
        <strain evidence="8 9">BR3299</strain>
    </source>
</reference>
<feature type="compositionally biased region" description="Low complexity" evidence="5">
    <location>
        <begin position="28"/>
        <end position="42"/>
    </location>
</feature>
<feature type="region of interest" description="Disordered" evidence="5">
    <location>
        <begin position="28"/>
        <end position="49"/>
    </location>
</feature>
<organism evidence="8 9">
    <name type="scientific">Microvirga vignae</name>
    <dbReference type="NCBI Taxonomy" id="1225564"/>
    <lineage>
        <taxon>Bacteria</taxon>
        <taxon>Pseudomonadati</taxon>
        <taxon>Pseudomonadota</taxon>
        <taxon>Alphaproteobacteria</taxon>
        <taxon>Hyphomicrobiales</taxon>
        <taxon>Methylobacteriaceae</taxon>
        <taxon>Microvirga</taxon>
    </lineage>
</organism>
<dbReference type="InterPro" id="IPR029229">
    <property type="entry name" value="Alkyl_sulf_C"/>
</dbReference>
<protein>
    <recommendedName>
        <fullName evidence="7">Metallo-beta-lactamase domain-containing protein</fullName>
    </recommendedName>
</protein>
<dbReference type="OrthoDB" id="9815874at2"/>
<evidence type="ECO:0000256" key="1">
    <source>
        <dbReference type="ARBA" id="ARBA00022723"/>
    </source>
</evidence>
<feature type="signal peptide" evidence="6">
    <location>
        <begin position="1"/>
        <end position="27"/>
    </location>
</feature>
<dbReference type="SUPFAM" id="SSF55718">
    <property type="entry name" value="SCP-like"/>
    <property type="match status" value="1"/>
</dbReference>
<dbReference type="Gene3D" id="3.60.15.30">
    <property type="entry name" value="Metallo-beta-lactamase domain"/>
    <property type="match status" value="1"/>
</dbReference>
<keyword evidence="3" id="KW-0862">Zinc</keyword>
<sequence length="676" mass="73312">MTLNRRDTIGLLASASIAPMVAPIAQAQTSTQAGTGTVGSASPKPPTEFTKAANKRMLDMLPFNDRTDFEDAQRGFIANVPGNVLKDAQGKVALDLAKLQVPADAPAPDTMNPSLWRISQLNSFAGLFKVVDRLYQVRNLDIANFTIVEGETGLIVIDPTISTIAAKAALDLYFAHRPRKPVTAVIYTHSHLDHFGGVAAVTTAEDVAAGRTKIIAPTGFLEEAVSENVYAGNAMLRRVMYMAGAPLGRGTGAAQTLGTGLGTESTDTPPTLIPPTDLITETGQKMTIDGLEFEFLMAPGSEAPAEMHFYAPALKALCTAENACHTLHNFYTLRGAKTRDSAKWVKYLNQTLEMWGGQAEVLYAPHHWPMWGNAAIRQHIENYRDAFKFIHDRSLHLANAGYTLPEIGELVQYPPELERNWATRGYYGTVSHDARAVYNFYLGYFSENPAELAPLPPVQAAPRYVELMGGADAIVAAAQKAYDTGDYRWAAQLLQHVVYAQPDHQAARYLQADAFEQLGYQAEAATWRNIYFVGAQELRQGLPKVTPDLAASPDLVRHLPLEMAFDSLAIQVDSEKAAGKTITINFEVDDTDKAYALVLRNRVLNYSGKPAASPDLTITGSNAAIVAALLGGKPEEVMANGTLKAEGRTAALGELVGVTAVPEFWFPIVTRPAWKA</sequence>
<dbReference type="PROSITE" id="PS51318">
    <property type="entry name" value="TAT"/>
    <property type="match status" value="1"/>
</dbReference>
<evidence type="ECO:0000256" key="4">
    <source>
        <dbReference type="ARBA" id="ARBA00033751"/>
    </source>
</evidence>
<dbReference type="EMBL" id="LCYG01000064">
    <property type="protein sequence ID" value="KLK90861.1"/>
    <property type="molecule type" value="Genomic_DNA"/>
</dbReference>
<evidence type="ECO:0000256" key="2">
    <source>
        <dbReference type="ARBA" id="ARBA00022801"/>
    </source>
</evidence>
<dbReference type="PATRIC" id="fig|1225564.3.peg.6089"/>
<dbReference type="GO" id="GO:0030288">
    <property type="term" value="C:outer membrane-bounded periplasmic space"/>
    <property type="evidence" value="ECO:0007669"/>
    <property type="project" value="TreeGrafter"/>
</dbReference>
<dbReference type="AlphaFoldDB" id="A0A0H1R7S5"/>
<dbReference type="RefSeq" id="WP_047191435.1">
    <property type="nucleotide sequence ID" value="NZ_LCYG01000064.1"/>
</dbReference>
<dbReference type="STRING" id="1225564.AA309_23365"/>
<evidence type="ECO:0000256" key="5">
    <source>
        <dbReference type="SAM" id="MobiDB-lite"/>
    </source>
</evidence>
<dbReference type="GO" id="GO:0018741">
    <property type="term" value="F:linear primary-alkylsulfatase activity"/>
    <property type="evidence" value="ECO:0007669"/>
    <property type="project" value="InterPro"/>
</dbReference>
<comment type="caution">
    <text evidence="8">The sequence shown here is derived from an EMBL/GenBank/DDBJ whole genome shotgun (WGS) entry which is preliminary data.</text>
</comment>
<dbReference type="Pfam" id="PF14864">
    <property type="entry name" value="Alkyl_sulf_C"/>
    <property type="match status" value="1"/>
</dbReference>
<dbReference type="GO" id="GO:0046872">
    <property type="term" value="F:metal ion binding"/>
    <property type="evidence" value="ECO:0007669"/>
    <property type="project" value="UniProtKB-KW"/>
</dbReference>
<dbReference type="GO" id="GO:0018909">
    <property type="term" value="P:dodecyl sulfate metabolic process"/>
    <property type="evidence" value="ECO:0007669"/>
    <property type="project" value="InterPro"/>
</dbReference>
<dbReference type="Pfam" id="PF14863">
    <property type="entry name" value="Alkyl_sulf_dimr"/>
    <property type="match status" value="1"/>
</dbReference>
<evidence type="ECO:0000256" key="3">
    <source>
        <dbReference type="ARBA" id="ARBA00022833"/>
    </source>
</evidence>
<feature type="domain" description="Metallo-beta-lactamase" evidence="7">
    <location>
        <begin position="142"/>
        <end position="366"/>
    </location>
</feature>
<keyword evidence="2" id="KW-0378">Hydrolase</keyword>
<dbReference type="SMART" id="SM00849">
    <property type="entry name" value="Lactamase_B"/>
    <property type="match status" value="1"/>
</dbReference>
<keyword evidence="1" id="KW-0479">Metal-binding</keyword>
<keyword evidence="9" id="KW-1185">Reference proteome</keyword>
<dbReference type="Gene3D" id="1.25.40.880">
    <property type="entry name" value="Alkyl sulfatase, dimerisation domain"/>
    <property type="match status" value="1"/>
</dbReference>
<evidence type="ECO:0000313" key="9">
    <source>
        <dbReference type="Proteomes" id="UP000035489"/>
    </source>
</evidence>
<dbReference type="Gene3D" id="3.30.1050.10">
    <property type="entry name" value="SCP2 sterol-binding domain"/>
    <property type="match status" value="1"/>
</dbReference>
<accession>A0A0H1R7S5</accession>
<dbReference type="PANTHER" id="PTHR43223:SF1">
    <property type="entry name" value="ALKYL_ARYL-SULFATASE BDS1"/>
    <property type="match status" value="1"/>
</dbReference>
<dbReference type="InterPro" id="IPR036527">
    <property type="entry name" value="SCP2_sterol-bd_dom_sf"/>
</dbReference>
<dbReference type="Pfam" id="PF00753">
    <property type="entry name" value="Lactamase_B"/>
    <property type="match status" value="1"/>
</dbReference>
<dbReference type="InterPro" id="IPR038536">
    <property type="entry name" value="Alkyl/aryl-sulf_dimr_sf"/>
</dbReference>
<keyword evidence="6" id="KW-0732">Signal</keyword>
<evidence type="ECO:0000256" key="6">
    <source>
        <dbReference type="SAM" id="SignalP"/>
    </source>
</evidence>
<dbReference type="InterPro" id="IPR044097">
    <property type="entry name" value="Bds1/SdsA1_MBL-fold"/>
</dbReference>
<gene>
    <name evidence="8" type="ORF">AA309_23365</name>
</gene>
<dbReference type="InterPro" id="IPR029228">
    <property type="entry name" value="Alkyl_sulf_dimr"/>
</dbReference>
<evidence type="ECO:0000259" key="7">
    <source>
        <dbReference type="SMART" id="SM00849"/>
    </source>
</evidence>
<dbReference type="InterPro" id="IPR006311">
    <property type="entry name" value="TAT_signal"/>
</dbReference>
<dbReference type="FunFam" id="3.60.15.30:FF:000001">
    <property type="entry name" value="Alkyl/aryl-sulfatase BDS1"/>
    <property type="match status" value="1"/>
</dbReference>
<evidence type="ECO:0000313" key="8">
    <source>
        <dbReference type="EMBL" id="KLK90861.1"/>
    </source>
</evidence>
<dbReference type="CDD" id="cd07710">
    <property type="entry name" value="arylsulfatase_Sdsa1-like_MBL-fold"/>
    <property type="match status" value="1"/>
</dbReference>
<proteinExistence type="inferred from homology"/>
<name>A0A0H1R7S5_9HYPH</name>
<feature type="chain" id="PRO_5002592882" description="Metallo-beta-lactamase domain-containing protein" evidence="6">
    <location>
        <begin position="28"/>
        <end position="676"/>
    </location>
</feature>
<dbReference type="SUPFAM" id="SSF56281">
    <property type="entry name" value="Metallo-hydrolase/oxidoreductase"/>
    <property type="match status" value="1"/>
</dbReference>
<dbReference type="PANTHER" id="PTHR43223">
    <property type="entry name" value="ALKYL/ARYL-SULFATASE"/>
    <property type="match status" value="1"/>
</dbReference>
<dbReference type="InterPro" id="IPR036866">
    <property type="entry name" value="RibonucZ/Hydroxyglut_hydro"/>
</dbReference>
<dbReference type="InterPro" id="IPR001279">
    <property type="entry name" value="Metallo-B-lactamas"/>
</dbReference>
<dbReference type="InterPro" id="IPR052195">
    <property type="entry name" value="Bact_Alkyl/Aryl-Sulfatase"/>
</dbReference>
<dbReference type="Proteomes" id="UP000035489">
    <property type="component" value="Unassembled WGS sequence"/>
</dbReference>